<name>A0A3P6RAR8_CYLGO</name>
<dbReference type="PANTHER" id="PTHR13677:SF0">
    <property type="entry name" value="LD41638P"/>
    <property type="match status" value="1"/>
</dbReference>
<dbReference type="GO" id="GO:0005085">
    <property type="term" value="F:guanyl-nucleotide exchange factor activity"/>
    <property type="evidence" value="ECO:0007669"/>
    <property type="project" value="InterPro"/>
</dbReference>
<organism evidence="1 2">
    <name type="scientific">Cylicostephanus goldi</name>
    <name type="common">Nematode worm</name>
    <dbReference type="NCBI Taxonomy" id="71465"/>
    <lineage>
        <taxon>Eukaryota</taxon>
        <taxon>Metazoa</taxon>
        <taxon>Ecdysozoa</taxon>
        <taxon>Nematoda</taxon>
        <taxon>Chromadorea</taxon>
        <taxon>Rhabditida</taxon>
        <taxon>Rhabditina</taxon>
        <taxon>Rhabditomorpha</taxon>
        <taxon>Strongyloidea</taxon>
        <taxon>Strongylidae</taxon>
        <taxon>Cylicostephanus</taxon>
    </lineage>
</organism>
<dbReference type="PANTHER" id="PTHR13677">
    <property type="entry name" value="LD41638P"/>
    <property type="match status" value="1"/>
</dbReference>
<evidence type="ECO:0000313" key="2">
    <source>
        <dbReference type="Proteomes" id="UP000271889"/>
    </source>
</evidence>
<proteinExistence type="predicted"/>
<accession>A0A3P6RAR8</accession>
<dbReference type="AlphaFoldDB" id="A0A3P6RAR8"/>
<sequence>MHRYSNIGNKVKIRIGNKAIPSARPFSIDDFLLTLDGSGPSLTCGVKGDWQGLYRRFVSSANFVGWLANRNKDVNAQLKAQYVEALCSADLGSKVLATKHHVEIVDLVLRVRQRIIELEEANEKRHQLVRQIVSILSGVDEDLKQILVWV</sequence>
<dbReference type="EMBL" id="UYRV01008865">
    <property type="protein sequence ID" value="VDK56027.1"/>
    <property type="molecule type" value="Genomic_DNA"/>
</dbReference>
<dbReference type="Proteomes" id="UP000271889">
    <property type="component" value="Unassembled WGS sequence"/>
</dbReference>
<dbReference type="GO" id="GO:0055037">
    <property type="term" value="C:recycling endosome"/>
    <property type="evidence" value="ECO:0007669"/>
    <property type="project" value="TreeGrafter"/>
</dbReference>
<reference evidence="1 2" key="1">
    <citation type="submission" date="2018-11" db="EMBL/GenBank/DDBJ databases">
        <authorList>
            <consortium name="Pathogen Informatics"/>
        </authorList>
    </citation>
    <scope>NUCLEOTIDE SEQUENCE [LARGE SCALE GENOMIC DNA]</scope>
</reference>
<protein>
    <submittedName>
        <fullName evidence="1">Uncharacterized protein</fullName>
    </submittedName>
</protein>
<evidence type="ECO:0000313" key="1">
    <source>
        <dbReference type="EMBL" id="VDK56027.1"/>
    </source>
</evidence>
<keyword evidence="2" id="KW-1185">Reference proteome</keyword>
<dbReference type="InterPro" id="IPR024224">
    <property type="entry name" value="DENND6"/>
</dbReference>
<dbReference type="OrthoDB" id="10265409at2759"/>
<gene>
    <name evidence="1" type="ORF">CGOC_LOCUS3507</name>
</gene>